<sequence>GFASVAAPGFAAPGVVVCRTDDPELQSGRPFLAAGYQIAAGVPLQVGEDQGFRSFRIGLFGLDKLADVDATLARLFGAFDAAL</sequence>
<proteinExistence type="predicted"/>
<dbReference type="EMBL" id="QFCQ01000149">
    <property type="protein sequence ID" value="RDW11955.1"/>
    <property type="molecule type" value="Genomic_DNA"/>
</dbReference>
<protein>
    <submittedName>
        <fullName evidence="1">Aminotransferase</fullName>
    </submittedName>
</protein>
<gene>
    <name evidence="1" type="ORF">DIE28_16425</name>
</gene>
<evidence type="ECO:0000313" key="2">
    <source>
        <dbReference type="Proteomes" id="UP000256679"/>
    </source>
</evidence>
<dbReference type="Gene3D" id="3.90.1150.10">
    <property type="entry name" value="Aspartate Aminotransferase, domain 1"/>
    <property type="match status" value="1"/>
</dbReference>
<dbReference type="InterPro" id="IPR015422">
    <property type="entry name" value="PyrdxlP-dep_Trfase_small"/>
</dbReference>
<evidence type="ECO:0000313" key="1">
    <source>
        <dbReference type="EMBL" id="RDW11955.1"/>
    </source>
</evidence>
<reference evidence="1 2" key="1">
    <citation type="submission" date="2018-05" db="EMBL/GenBank/DDBJ databases">
        <title>Whole genome sequencing of Paracoccus thiocyanatus SST.</title>
        <authorList>
            <person name="Ghosh W."/>
            <person name="Rameez M.J."/>
            <person name="Roy C."/>
        </authorList>
    </citation>
    <scope>NUCLEOTIDE SEQUENCE [LARGE SCALE GENOMIC DNA]</scope>
    <source>
        <strain evidence="1 2">SST</strain>
    </source>
</reference>
<dbReference type="GO" id="GO:0008483">
    <property type="term" value="F:transaminase activity"/>
    <property type="evidence" value="ECO:0007669"/>
    <property type="project" value="UniProtKB-KW"/>
</dbReference>
<keyword evidence="2" id="KW-1185">Reference proteome</keyword>
<organism evidence="1 2">
    <name type="scientific">Paracoccus thiocyanatus</name>
    <dbReference type="NCBI Taxonomy" id="34006"/>
    <lineage>
        <taxon>Bacteria</taxon>
        <taxon>Pseudomonadati</taxon>
        <taxon>Pseudomonadota</taxon>
        <taxon>Alphaproteobacteria</taxon>
        <taxon>Rhodobacterales</taxon>
        <taxon>Paracoccaceae</taxon>
        <taxon>Paracoccus</taxon>
    </lineage>
</organism>
<keyword evidence="1" id="KW-0808">Transferase</keyword>
<feature type="non-terminal residue" evidence="1">
    <location>
        <position position="1"/>
    </location>
</feature>
<keyword evidence="1" id="KW-0032">Aminotransferase</keyword>
<name>A0A3D8P9L5_9RHOB</name>
<dbReference type="Proteomes" id="UP000256679">
    <property type="component" value="Unassembled WGS sequence"/>
</dbReference>
<comment type="caution">
    <text evidence="1">The sequence shown here is derived from an EMBL/GenBank/DDBJ whole genome shotgun (WGS) entry which is preliminary data.</text>
</comment>
<accession>A0A3D8P9L5</accession>
<dbReference type="AlphaFoldDB" id="A0A3D8P9L5"/>